<dbReference type="OrthoDB" id="288590at2759"/>
<dbReference type="FunFam" id="2.60.120.330:FF:000006">
    <property type="entry name" value="2-oxoglutarate-Fe(II) type oxidoreductase hxnY"/>
    <property type="match status" value="1"/>
</dbReference>
<dbReference type="OMA" id="AKYEVVT"/>
<dbReference type="InterPro" id="IPR026992">
    <property type="entry name" value="DIOX_N"/>
</dbReference>
<dbReference type="Proteomes" id="UP000017836">
    <property type="component" value="Unassembled WGS sequence"/>
</dbReference>
<gene>
    <name evidence="7" type="ORF">AMTR_s00111p00067270</name>
</gene>
<evidence type="ECO:0000313" key="8">
    <source>
        <dbReference type="Proteomes" id="UP000017836"/>
    </source>
</evidence>
<evidence type="ECO:0000256" key="3">
    <source>
        <dbReference type="ARBA" id="ARBA00023002"/>
    </source>
</evidence>
<dbReference type="InterPro" id="IPR044861">
    <property type="entry name" value="IPNS-like_FE2OG_OXY"/>
</dbReference>
<reference evidence="8" key="1">
    <citation type="journal article" date="2013" name="Science">
        <title>The Amborella genome and the evolution of flowering plants.</title>
        <authorList>
            <consortium name="Amborella Genome Project"/>
        </authorList>
    </citation>
    <scope>NUCLEOTIDE SEQUENCE [LARGE SCALE GENOMIC DNA]</scope>
</reference>
<dbReference type="Pfam" id="PF14226">
    <property type="entry name" value="DIOX_N"/>
    <property type="match status" value="1"/>
</dbReference>
<dbReference type="Gramene" id="ERN00172">
    <property type="protein sequence ID" value="ERN00172"/>
    <property type="gene ID" value="AMTR_s00111p00067270"/>
</dbReference>
<evidence type="ECO:0000256" key="1">
    <source>
        <dbReference type="ARBA" id="ARBA00008056"/>
    </source>
</evidence>
<dbReference type="Pfam" id="PF03171">
    <property type="entry name" value="2OG-FeII_Oxy"/>
    <property type="match status" value="1"/>
</dbReference>
<evidence type="ECO:0000259" key="6">
    <source>
        <dbReference type="PROSITE" id="PS51471"/>
    </source>
</evidence>
<evidence type="ECO:0000313" key="7">
    <source>
        <dbReference type="EMBL" id="ERN00172.1"/>
    </source>
</evidence>
<dbReference type="PANTHER" id="PTHR10209:SF590">
    <property type="entry name" value="2-OXOGLUTARATE (2OG) AND FE(II)-DEPENDENT OXYGENASE SUPERFAMILY PROTEIN"/>
    <property type="match status" value="1"/>
</dbReference>
<name>W1NSU0_AMBTC</name>
<dbReference type="PANTHER" id="PTHR10209">
    <property type="entry name" value="OXIDOREDUCTASE, 2OG-FE II OXYGENASE FAMILY PROTEIN"/>
    <property type="match status" value="1"/>
</dbReference>
<evidence type="ECO:0000256" key="4">
    <source>
        <dbReference type="ARBA" id="ARBA00023004"/>
    </source>
</evidence>
<proteinExistence type="inferred from homology"/>
<dbReference type="InterPro" id="IPR005123">
    <property type="entry name" value="Oxoglu/Fe-dep_dioxygenase_dom"/>
</dbReference>
<evidence type="ECO:0000256" key="5">
    <source>
        <dbReference type="RuleBase" id="RU003682"/>
    </source>
</evidence>
<evidence type="ECO:0000256" key="2">
    <source>
        <dbReference type="ARBA" id="ARBA00022723"/>
    </source>
</evidence>
<dbReference type="HOGENOM" id="CLU_010119_6_5_1"/>
<dbReference type="AlphaFoldDB" id="W1NSU0"/>
<dbReference type="eggNOG" id="KOG0143">
    <property type="taxonomic scope" value="Eukaryota"/>
</dbReference>
<dbReference type="Gene3D" id="2.60.120.330">
    <property type="entry name" value="B-lactam Antibiotic, Isopenicillin N Synthase, Chain"/>
    <property type="match status" value="1"/>
</dbReference>
<organism evidence="7 8">
    <name type="scientific">Amborella trichopoda</name>
    <dbReference type="NCBI Taxonomy" id="13333"/>
    <lineage>
        <taxon>Eukaryota</taxon>
        <taxon>Viridiplantae</taxon>
        <taxon>Streptophyta</taxon>
        <taxon>Embryophyta</taxon>
        <taxon>Tracheophyta</taxon>
        <taxon>Spermatophyta</taxon>
        <taxon>Magnoliopsida</taxon>
        <taxon>Amborellales</taxon>
        <taxon>Amborellaceae</taxon>
        <taxon>Amborella</taxon>
    </lineage>
</organism>
<dbReference type="InterPro" id="IPR027443">
    <property type="entry name" value="IPNS-like_sf"/>
</dbReference>
<keyword evidence="2 5" id="KW-0479">Metal-binding</keyword>
<keyword evidence="4 5" id="KW-0408">Iron</keyword>
<dbReference type="GO" id="GO:0046872">
    <property type="term" value="F:metal ion binding"/>
    <property type="evidence" value="ECO:0007669"/>
    <property type="project" value="UniProtKB-KW"/>
</dbReference>
<dbReference type="SUPFAM" id="SSF51197">
    <property type="entry name" value="Clavaminate synthase-like"/>
    <property type="match status" value="1"/>
</dbReference>
<dbReference type="EMBL" id="KI394940">
    <property type="protein sequence ID" value="ERN00172.1"/>
    <property type="molecule type" value="Genomic_DNA"/>
</dbReference>
<keyword evidence="8" id="KW-1185">Reference proteome</keyword>
<sequence>MHIFSGETSGARMAQEAAAKTLIFPIIDLSSPDRVATSRLIRQACVDSGFFYLINHGIDEDMFEQVFDQSKKFFQLSIQEKLELSRNKDHRGYTPLYVETLDTSIKSKGDSKESFYIGPVPIEGSSSQETHIDDVNQWPSEATLPHWRATMEAYYDKVLSAGIRVISLIALALNLSEDFFMRVGALDSPAAFIRLLHYPGELPSSEDLNFGASAHSDYGMITLLLTDGVNGLQICREKDKQPQIWEDVPHLKGAFVVNIGDMLERWTNCLFRSTLHRVIASGQERYSVAFFLDPNFDCLVECLESCCSETIPARFPPIRSGDYLKKRLWLTYSSG</sequence>
<accession>W1NSU0</accession>
<dbReference type="GO" id="GO:0051213">
    <property type="term" value="F:dioxygenase activity"/>
    <property type="evidence" value="ECO:0007669"/>
    <property type="project" value="UniProtKB-ARBA"/>
</dbReference>
<protein>
    <recommendedName>
        <fullName evidence="6">Fe2OG dioxygenase domain-containing protein</fullName>
    </recommendedName>
</protein>
<keyword evidence="3 5" id="KW-0560">Oxidoreductase</keyword>
<dbReference type="PRINTS" id="PR00682">
    <property type="entry name" value="IPNSYNTHASE"/>
</dbReference>
<feature type="domain" description="Fe2OG dioxygenase" evidence="6">
    <location>
        <begin position="189"/>
        <end position="294"/>
    </location>
</feature>
<comment type="similarity">
    <text evidence="1 5">Belongs to the iron/ascorbate-dependent oxidoreductase family.</text>
</comment>
<dbReference type="PROSITE" id="PS51471">
    <property type="entry name" value="FE2OG_OXY"/>
    <property type="match status" value="1"/>
</dbReference>